<evidence type="ECO:0000256" key="1">
    <source>
        <dbReference type="SAM" id="MobiDB-lite"/>
    </source>
</evidence>
<dbReference type="RefSeq" id="WP_158981732.1">
    <property type="nucleotide sequence ID" value="NZ_WSFO01000021.1"/>
</dbReference>
<sequence>MKHVFTVISTAALMALSSPVHAGGNGQAIGQDDALLAATKCANSGKGNGAEVLVTRRGTTTCRKNLGGPNAEDHPRDIDPGNSGN</sequence>
<evidence type="ECO:0000313" key="3">
    <source>
        <dbReference type="EMBL" id="KAE9625125.1"/>
    </source>
</evidence>
<protein>
    <submittedName>
        <fullName evidence="3">Uncharacterized protein</fullName>
    </submittedName>
</protein>
<name>A0A6A4R6U5_9RHOB</name>
<dbReference type="EMBL" id="WSFO01000021">
    <property type="protein sequence ID" value="KAE9625125.1"/>
    <property type="molecule type" value="Genomic_DNA"/>
</dbReference>
<evidence type="ECO:0000313" key="4">
    <source>
        <dbReference type="Proteomes" id="UP000441586"/>
    </source>
</evidence>
<feature type="signal peptide" evidence="2">
    <location>
        <begin position="1"/>
        <end position="22"/>
    </location>
</feature>
<dbReference type="AlphaFoldDB" id="A0A6A4R6U5"/>
<keyword evidence="2" id="KW-0732">Signal</keyword>
<reference evidence="3 4" key="1">
    <citation type="submission" date="2019-12" db="EMBL/GenBank/DDBJ databases">
        <authorList>
            <person name="Zhang Y.-J."/>
        </authorList>
    </citation>
    <scope>NUCLEOTIDE SEQUENCE [LARGE SCALE GENOMIC DNA]</scope>
    <source>
        <strain evidence="3 4">H18S-6</strain>
    </source>
</reference>
<dbReference type="Proteomes" id="UP000441586">
    <property type="component" value="Unassembled WGS sequence"/>
</dbReference>
<organism evidence="3 4">
    <name type="scientific">Parasedimentitalea maritima</name>
    <dbReference type="NCBI Taxonomy" id="2578117"/>
    <lineage>
        <taxon>Bacteria</taxon>
        <taxon>Pseudomonadati</taxon>
        <taxon>Pseudomonadota</taxon>
        <taxon>Alphaproteobacteria</taxon>
        <taxon>Rhodobacterales</taxon>
        <taxon>Paracoccaceae</taxon>
        <taxon>Parasedimentitalea</taxon>
    </lineage>
</organism>
<feature type="chain" id="PRO_5025689391" evidence="2">
    <location>
        <begin position="23"/>
        <end position="85"/>
    </location>
</feature>
<accession>A0A6A4R6U5</accession>
<evidence type="ECO:0000256" key="2">
    <source>
        <dbReference type="SAM" id="SignalP"/>
    </source>
</evidence>
<gene>
    <name evidence="3" type="ORF">GP644_22650</name>
</gene>
<proteinExistence type="predicted"/>
<feature type="region of interest" description="Disordered" evidence="1">
    <location>
        <begin position="61"/>
        <end position="85"/>
    </location>
</feature>
<comment type="caution">
    <text evidence="3">The sequence shown here is derived from an EMBL/GenBank/DDBJ whole genome shotgun (WGS) entry which is preliminary data.</text>
</comment>